<keyword evidence="1" id="KW-0521">NADP</keyword>
<evidence type="ECO:0000256" key="1">
    <source>
        <dbReference type="ARBA" id="ARBA00022857"/>
    </source>
</evidence>
<keyword evidence="3" id="KW-1185">Reference proteome</keyword>
<dbReference type="Pfam" id="PF05893">
    <property type="entry name" value="LuxC"/>
    <property type="match status" value="1"/>
</dbReference>
<dbReference type="Proteomes" id="UP001597214">
    <property type="component" value="Unassembled WGS sequence"/>
</dbReference>
<dbReference type="EMBL" id="JBHUEM010000011">
    <property type="protein sequence ID" value="MFD1736768.1"/>
    <property type="molecule type" value="Genomic_DNA"/>
</dbReference>
<proteinExistence type="predicted"/>
<comment type="caution">
    <text evidence="2">The sequence shown here is derived from an EMBL/GenBank/DDBJ whole genome shotgun (WGS) entry which is preliminary data.</text>
</comment>
<organism evidence="2 3">
    <name type="scientific">Bacillus salitolerans</name>
    <dbReference type="NCBI Taxonomy" id="1437434"/>
    <lineage>
        <taxon>Bacteria</taxon>
        <taxon>Bacillati</taxon>
        <taxon>Bacillota</taxon>
        <taxon>Bacilli</taxon>
        <taxon>Bacillales</taxon>
        <taxon>Bacillaceae</taxon>
        <taxon>Bacillus</taxon>
    </lineage>
</organism>
<accession>A0ABW4LRQ3</accession>
<sequence length="405" mass="47004">MRLVLPKSLNWLDQLQIVQNQLPLPLFDEVVIEFLNEFSKAILKNKSMREYPELMATAYWLRKSHLEQLKNDYIDQIGDRIVLPRGTVLHFAPSNVDSIFIYSWVISMLVGNKNIIRLSQNNSEQINILIQYFEQLLSQSKYESIKKSILIISYEHNDQYTKLLSDVCDIRIIWGGDNTIQKIRSIPIPPMSTEIVFADRFSCVMLNSETVLKCTQDEFKLLIQNFYNDAYWFDQMACSSPKLVLWIGDEQTVGKAKDRFWNGLKEIIKQKRYTLSESVSMNKLATSFYFSSKSETSAVYAFDSHVLHRVELKNADELDREAHCGAGLFLELSLFTLTEAKSIFTKKDQTLSYYGFDKDELIQLIKMTNGRGIDRIIPVGKALEFQEIWDGYNLPLYLTREVSVL</sequence>
<dbReference type="InterPro" id="IPR008670">
    <property type="entry name" value="CoA_reduct_LuxC"/>
</dbReference>
<name>A0ABW4LRQ3_9BACI</name>
<evidence type="ECO:0000313" key="2">
    <source>
        <dbReference type="EMBL" id="MFD1736768.1"/>
    </source>
</evidence>
<protein>
    <submittedName>
        <fullName evidence="2">Acyl-CoA reductase</fullName>
    </submittedName>
</protein>
<reference evidence="3" key="1">
    <citation type="journal article" date="2019" name="Int. J. Syst. Evol. Microbiol.">
        <title>The Global Catalogue of Microorganisms (GCM) 10K type strain sequencing project: providing services to taxonomists for standard genome sequencing and annotation.</title>
        <authorList>
            <consortium name="The Broad Institute Genomics Platform"/>
            <consortium name="The Broad Institute Genome Sequencing Center for Infectious Disease"/>
            <person name="Wu L."/>
            <person name="Ma J."/>
        </authorList>
    </citation>
    <scope>NUCLEOTIDE SEQUENCE [LARGE SCALE GENOMIC DNA]</scope>
    <source>
        <strain evidence="3">CCUG 49339</strain>
    </source>
</reference>
<gene>
    <name evidence="2" type="ORF">ACFSCX_09330</name>
</gene>
<evidence type="ECO:0000313" key="3">
    <source>
        <dbReference type="Proteomes" id="UP001597214"/>
    </source>
</evidence>
<dbReference type="RefSeq" id="WP_377927937.1">
    <property type="nucleotide sequence ID" value="NZ_JBHUEM010000011.1"/>
</dbReference>